<dbReference type="Pfam" id="PF13396">
    <property type="entry name" value="PLDc_N"/>
    <property type="match status" value="1"/>
</dbReference>
<keyword evidence="5 7" id="KW-0472">Membrane</keyword>
<evidence type="ECO:0000256" key="6">
    <source>
        <dbReference type="SAM" id="MobiDB-lite"/>
    </source>
</evidence>
<protein>
    <submittedName>
        <fullName evidence="9">PLDc_N domain-containing protein</fullName>
    </submittedName>
</protein>
<dbReference type="AlphaFoldDB" id="A0AAX2S9Q5"/>
<keyword evidence="3 7" id="KW-0812">Transmembrane</keyword>
<evidence type="ECO:0000259" key="8">
    <source>
        <dbReference type="Pfam" id="PF13396"/>
    </source>
</evidence>
<evidence type="ECO:0000256" key="4">
    <source>
        <dbReference type="ARBA" id="ARBA00022989"/>
    </source>
</evidence>
<sequence>MGRAILIIGSGALAVGLVIYALIECAQSERYRVRAVPKGAWLLIILLLPVVGAVLWLFFGRPRTDDAARDAARGRGPDDDPQFLRNLEERRKQQEQARKLQEWENELKRTGQAPGAKPQVNEPLDPSDPRWTDPTTGSHAADDSLGGTGANPGSGRSTGREQPTDENPSAADGTGRQHPENPEGEPPRHD</sequence>
<dbReference type="EMBL" id="SPNK01000014">
    <property type="protein sequence ID" value="TFH99507.1"/>
    <property type="molecule type" value="Genomic_DNA"/>
</dbReference>
<dbReference type="RefSeq" id="WP_035885419.1">
    <property type="nucleotide sequence ID" value="NZ_CAJFZU010000006.1"/>
</dbReference>
<reference evidence="9 10" key="1">
    <citation type="submission" date="2019-03" db="EMBL/GenBank/DDBJ databases">
        <title>Genome Sequencing and Assembly of Various Microbes Isolated from Alder Root Nodule.</title>
        <authorList>
            <person name="Swanson E."/>
            <person name="Sevigny J.L."/>
            <person name="Pesce C."/>
            <person name="Davis I."/>
            <person name="Kleiner V."/>
            <person name="Tisa L."/>
        </authorList>
    </citation>
    <scope>NUCLEOTIDE SEQUENCE [LARGE SCALE GENOMIC DNA]</scope>
    <source>
        <strain evidence="9 10">4R-31</strain>
    </source>
</reference>
<evidence type="ECO:0000256" key="7">
    <source>
        <dbReference type="SAM" id="Phobius"/>
    </source>
</evidence>
<comment type="caution">
    <text evidence="9">The sequence shown here is derived from an EMBL/GenBank/DDBJ whole genome shotgun (WGS) entry which is preliminary data.</text>
</comment>
<keyword evidence="2" id="KW-1003">Cell membrane</keyword>
<dbReference type="InterPro" id="IPR027379">
    <property type="entry name" value="CLS_N"/>
</dbReference>
<feature type="domain" description="Cardiolipin synthase N-terminal" evidence="8">
    <location>
        <begin position="17"/>
        <end position="61"/>
    </location>
</feature>
<proteinExistence type="predicted"/>
<feature type="compositionally biased region" description="Basic and acidic residues" evidence="6">
    <location>
        <begin position="175"/>
        <end position="190"/>
    </location>
</feature>
<keyword evidence="10" id="KW-1185">Reference proteome</keyword>
<dbReference type="GO" id="GO:0005886">
    <property type="term" value="C:plasma membrane"/>
    <property type="evidence" value="ECO:0007669"/>
    <property type="project" value="UniProtKB-SubCell"/>
</dbReference>
<feature type="region of interest" description="Disordered" evidence="6">
    <location>
        <begin position="67"/>
        <end position="190"/>
    </location>
</feature>
<evidence type="ECO:0000313" key="9">
    <source>
        <dbReference type="EMBL" id="TFH99507.1"/>
    </source>
</evidence>
<feature type="compositionally biased region" description="Basic and acidic residues" evidence="6">
    <location>
        <begin position="67"/>
        <end position="78"/>
    </location>
</feature>
<evidence type="ECO:0000256" key="1">
    <source>
        <dbReference type="ARBA" id="ARBA00004651"/>
    </source>
</evidence>
<gene>
    <name evidence="9" type="ORF">E4P33_10560</name>
</gene>
<comment type="subcellular location">
    <subcellularLocation>
        <location evidence="1">Cell membrane</location>
        <topology evidence="1">Multi-pass membrane protein</topology>
    </subcellularLocation>
</comment>
<dbReference type="GeneID" id="93232635"/>
<keyword evidence="4 7" id="KW-1133">Transmembrane helix</keyword>
<evidence type="ECO:0000256" key="2">
    <source>
        <dbReference type="ARBA" id="ARBA00022475"/>
    </source>
</evidence>
<feature type="transmembrane region" description="Helical" evidence="7">
    <location>
        <begin position="40"/>
        <end position="59"/>
    </location>
</feature>
<evidence type="ECO:0000256" key="3">
    <source>
        <dbReference type="ARBA" id="ARBA00022692"/>
    </source>
</evidence>
<accession>A0AAX2S9Q5</accession>
<organism evidence="9 10">
    <name type="scientific">Kocuria rhizophila</name>
    <dbReference type="NCBI Taxonomy" id="72000"/>
    <lineage>
        <taxon>Bacteria</taxon>
        <taxon>Bacillati</taxon>
        <taxon>Actinomycetota</taxon>
        <taxon>Actinomycetes</taxon>
        <taxon>Micrococcales</taxon>
        <taxon>Micrococcaceae</taxon>
        <taxon>Kocuria</taxon>
    </lineage>
</organism>
<evidence type="ECO:0000313" key="10">
    <source>
        <dbReference type="Proteomes" id="UP000298017"/>
    </source>
</evidence>
<feature type="compositionally biased region" description="Basic and acidic residues" evidence="6">
    <location>
        <begin position="86"/>
        <end position="109"/>
    </location>
</feature>
<name>A0AAX2S9Q5_KOCRH</name>
<evidence type="ECO:0000256" key="5">
    <source>
        <dbReference type="ARBA" id="ARBA00023136"/>
    </source>
</evidence>
<dbReference type="Proteomes" id="UP000298017">
    <property type="component" value="Unassembled WGS sequence"/>
</dbReference>